<dbReference type="GO" id="GO:0004022">
    <property type="term" value="F:alcohol dehydrogenase (NAD+) activity"/>
    <property type="evidence" value="ECO:0007669"/>
    <property type="project" value="TreeGrafter"/>
</dbReference>
<dbReference type="PANTHER" id="PTHR42940">
    <property type="entry name" value="ALCOHOL DEHYDROGENASE 1-RELATED"/>
    <property type="match status" value="1"/>
</dbReference>
<evidence type="ECO:0000313" key="6">
    <source>
        <dbReference type="EMBL" id="OCK72702.1"/>
    </source>
</evidence>
<keyword evidence="4" id="KW-0560">Oxidoreductase</keyword>
<protein>
    <recommendedName>
        <fullName evidence="8">Alcohol dehydrogenase-like C-terminal domain-containing protein</fullName>
    </recommendedName>
</protein>
<evidence type="ECO:0000256" key="1">
    <source>
        <dbReference type="ARBA" id="ARBA00001947"/>
    </source>
</evidence>
<keyword evidence="3" id="KW-0862">Zinc</keyword>
<dbReference type="Gene3D" id="3.40.50.720">
    <property type="entry name" value="NAD(P)-binding Rossmann-like Domain"/>
    <property type="match status" value="1"/>
</dbReference>
<gene>
    <name evidence="6" type="ORF">K432DRAFT_411989</name>
</gene>
<dbReference type="InterPro" id="IPR036291">
    <property type="entry name" value="NAD(P)-bd_dom_sf"/>
</dbReference>
<sequence>MTPGTFQQCYPSPTHYGIPISDDTDPASAIPLICSDVTVYAARQRANDRLRNYVLISGAGGGLGHPAIPYAKTLGAKVLAIGAGSKEQFCRHLSGDAFVDFSKNSYDAGLSAKAKNI</sequence>
<dbReference type="GO" id="GO:0046872">
    <property type="term" value="F:metal ion binding"/>
    <property type="evidence" value="ECO:0007669"/>
    <property type="project" value="UniProtKB-KW"/>
</dbReference>
<dbReference type="AlphaFoldDB" id="A0A8E2DVY8"/>
<proteinExistence type="predicted"/>
<dbReference type="EMBL" id="KV747202">
    <property type="protein sequence ID" value="OCK72702.1"/>
    <property type="molecule type" value="Genomic_DNA"/>
</dbReference>
<dbReference type="SUPFAM" id="SSF51735">
    <property type="entry name" value="NAD(P)-binding Rossmann-fold domains"/>
    <property type="match status" value="1"/>
</dbReference>
<dbReference type="PANTHER" id="PTHR42940:SF3">
    <property type="entry name" value="ALCOHOL DEHYDROGENASE 1-RELATED"/>
    <property type="match status" value="1"/>
</dbReference>
<dbReference type="Proteomes" id="UP000250266">
    <property type="component" value="Unassembled WGS sequence"/>
</dbReference>
<organism evidence="6 7">
    <name type="scientific">Lepidopterella palustris CBS 459.81</name>
    <dbReference type="NCBI Taxonomy" id="1314670"/>
    <lineage>
        <taxon>Eukaryota</taxon>
        <taxon>Fungi</taxon>
        <taxon>Dikarya</taxon>
        <taxon>Ascomycota</taxon>
        <taxon>Pezizomycotina</taxon>
        <taxon>Dothideomycetes</taxon>
        <taxon>Pleosporomycetidae</taxon>
        <taxon>Mytilinidiales</taxon>
        <taxon>Argynnaceae</taxon>
        <taxon>Lepidopterella</taxon>
    </lineage>
</organism>
<dbReference type="GO" id="GO:0005737">
    <property type="term" value="C:cytoplasm"/>
    <property type="evidence" value="ECO:0007669"/>
    <property type="project" value="TreeGrafter"/>
</dbReference>
<evidence type="ECO:0000256" key="3">
    <source>
        <dbReference type="ARBA" id="ARBA00022833"/>
    </source>
</evidence>
<keyword evidence="7" id="KW-1185">Reference proteome</keyword>
<reference evidence="6 7" key="1">
    <citation type="journal article" date="2016" name="Nat. Commun.">
        <title>Ectomycorrhizal ecology is imprinted in the genome of the dominant symbiotic fungus Cenococcum geophilum.</title>
        <authorList>
            <consortium name="DOE Joint Genome Institute"/>
            <person name="Peter M."/>
            <person name="Kohler A."/>
            <person name="Ohm R.A."/>
            <person name="Kuo A."/>
            <person name="Krutzmann J."/>
            <person name="Morin E."/>
            <person name="Arend M."/>
            <person name="Barry K.W."/>
            <person name="Binder M."/>
            <person name="Choi C."/>
            <person name="Clum A."/>
            <person name="Copeland A."/>
            <person name="Grisel N."/>
            <person name="Haridas S."/>
            <person name="Kipfer T."/>
            <person name="LaButti K."/>
            <person name="Lindquist E."/>
            <person name="Lipzen A."/>
            <person name="Maire R."/>
            <person name="Meier B."/>
            <person name="Mihaltcheva S."/>
            <person name="Molinier V."/>
            <person name="Murat C."/>
            <person name="Poggeler S."/>
            <person name="Quandt C.A."/>
            <person name="Sperisen C."/>
            <person name="Tritt A."/>
            <person name="Tisserant E."/>
            <person name="Crous P.W."/>
            <person name="Henrissat B."/>
            <person name="Nehls U."/>
            <person name="Egli S."/>
            <person name="Spatafora J.W."/>
            <person name="Grigoriev I.V."/>
            <person name="Martin F.M."/>
        </authorList>
    </citation>
    <scope>NUCLEOTIDE SEQUENCE [LARGE SCALE GENOMIC DNA]</scope>
    <source>
        <strain evidence="6 7">CBS 459.81</strain>
    </source>
</reference>
<evidence type="ECO:0000256" key="2">
    <source>
        <dbReference type="ARBA" id="ARBA00022723"/>
    </source>
</evidence>
<name>A0A8E2DVY8_9PEZI</name>
<comment type="cofactor">
    <cofactor evidence="1">
        <name>Zn(2+)</name>
        <dbReference type="ChEBI" id="CHEBI:29105"/>
    </cofactor>
</comment>
<evidence type="ECO:0000313" key="7">
    <source>
        <dbReference type="Proteomes" id="UP000250266"/>
    </source>
</evidence>
<dbReference type="Gene3D" id="3.90.180.10">
    <property type="entry name" value="Medium-chain alcohol dehydrogenases, catalytic domain"/>
    <property type="match status" value="1"/>
</dbReference>
<evidence type="ECO:0000256" key="4">
    <source>
        <dbReference type="ARBA" id="ARBA00023002"/>
    </source>
</evidence>
<dbReference type="OrthoDB" id="1879366at2759"/>
<keyword evidence="5" id="KW-0520">NAD</keyword>
<evidence type="ECO:0000256" key="5">
    <source>
        <dbReference type="ARBA" id="ARBA00023027"/>
    </source>
</evidence>
<keyword evidence="2" id="KW-0479">Metal-binding</keyword>
<evidence type="ECO:0008006" key="8">
    <source>
        <dbReference type="Google" id="ProtNLM"/>
    </source>
</evidence>
<accession>A0A8E2DVY8</accession>